<accession>A0ABD7U749</accession>
<protein>
    <recommendedName>
        <fullName evidence="3">Phage protein</fullName>
    </recommendedName>
</protein>
<evidence type="ECO:0000313" key="2">
    <source>
        <dbReference type="Proteomes" id="UP001156218"/>
    </source>
</evidence>
<dbReference type="AlphaFoldDB" id="A0ABD7U749"/>
<proteinExistence type="predicted"/>
<evidence type="ECO:0000313" key="1">
    <source>
        <dbReference type="EMBL" id="UYU67313.1"/>
    </source>
</evidence>
<organism evidence="1 2">
    <name type="scientific">Bacteroides thetaiotaomicron</name>
    <dbReference type="NCBI Taxonomy" id="818"/>
    <lineage>
        <taxon>Bacteria</taxon>
        <taxon>Pseudomonadati</taxon>
        <taxon>Bacteroidota</taxon>
        <taxon>Bacteroidia</taxon>
        <taxon>Bacteroidales</taxon>
        <taxon>Bacteroidaceae</taxon>
        <taxon>Bacteroides</taxon>
    </lineage>
</organism>
<sequence length="117" mass="14090">MPTIPRETYPTARKEHVCEFCGCKIQPGQRYVRQTNVYDRIVYDFVTHRECEEVAHELRMYDDCDDEGLDGKSFRENLKEYVYANHYDEHTDDVYTNWQLNGYEIAKKVLKELKKQK</sequence>
<reference evidence="1 2" key="1">
    <citation type="submission" date="2021-06" db="EMBL/GenBank/DDBJ databases">
        <title>Interrogation of the integrated mobile genetic elements in gut-associated Bacteroides with a consensus prediction approach.</title>
        <authorList>
            <person name="Campbell D.E."/>
            <person name="Leigh J.R."/>
            <person name="Kim T."/>
            <person name="England W."/>
            <person name="Whitaker R.J."/>
            <person name="Degnan P.H."/>
        </authorList>
    </citation>
    <scope>NUCLEOTIDE SEQUENCE [LARGE SCALE GENOMIC DNA]</scope>
    <source>
        <strain evidence="1 2">WAL8669</strain>
    </source>
</reference>
<evidence type="ECO:0008006" key="3">
    <source>
        <dbReference type="Google" id="ProtNLM"/>
    </source>
</evidence>
<gene>
    <name evidence="1" type="ORF">KQP68_03255</name>
</gene>
<dbReference type="RefSeq" id="WP_264382968.1">
    <property type="nucleotide sequence ID" value="NZ_CP083680.1"/>
</dbReference>
<dbReference type="EMBL" id="CP083680">
    <property type="protein sequence ID" value="UYU67313.1"/>
    <property type="molecule type" value="Genomic_DNA"/>
</dbReference>
<dbReference type="Proteomes" id="UP001156218">
    <property type="component" value="Chromosome"/>
</dbReference>
<name>A0ABD7U749_BACT4</name>